<protein>
    <submittedName>
        <fullName evidence="1">Uncharacterized protein</fullName>
    </submittedName>
</protein>
<dbReference type="Proteomes" id="UP001629113">
    <property type="component" value="Unassembled WGS sequence"/>
</dbReference>
<evidence type="ECO:0000313" key="2">
    <source>
        <dbReference type="Proteomes" id="UP001629113"/>
    </source>
</evidence>
<accession>A0ABR4PPJ1</accession>
<keyword evidence="2" id="KW-1185">Reference proteome</keyword>
<name>A0ABR4PPJ1_9HELO</name>
<gene>
    <name evidence="1" type="ORF">PVAG01_02058</name>
</gene>
<proteinExistence type="predicted"/>
<dbReference type="EMBL" id="JBFCZG010000002">
    <property type="protein sequence ID" value="KAL3425267.1"/>
    <property type="molecule type" value="Genomic_DNA"/>
</dbReference>
<organism evidence="1 2">
    <name type="scientific">Phlyctema vagabunda</name>
    <dbReference type="NCBI Taxonomy" id="108571"/>
    <lineage>
        <taxon>Eukaryota</taxon>
        <taxon>Fungi</taxon>
        <taxon>Dikarya</taxon>
        <taxon>Ascomycota</taxon>
        <taxon>Pezizomycotina</taxon>
        <taxon>Leotiomycetes</taxon>
        <taxon>Helotiales</taxon>
        <taxon>Dermateaceae</taxon>
        <taxon>Phlyctema</taxon>
    </lineage>
</organism>
<reference evidence="1 2" key="1">
    <citation type="submission" date="2024-06" db="EMBL/GenBank/DDBJ databases">
        <title>Complete genome of Phlyctema vagabunda strain 19-DSS-EL-015.</title>
        <authorList>
            <person name="Fiorenzani C."/>
        </authorList>
    </citation>
    <scope>NUCLEOTIDE SEQUENCE [LARGE SCALE GENOMIC DNA]</scope>
    <source>
        <strain evidence="1 2">19-DSS-EL-015</strain>
    </source>
</reference>
<comment type="caution">
    <text evidence="1">The sequence shown here is derived from an EMBL/GenBank/DDBJ whole genome shotgun (WGS) entry which is preliminary data.</text>
</comment>
<evidence type="ECO:0000313" key="1">
    <source>
        <dbReference type="EMBL" id="KAL3425267.1"/>
    </source>
</evidence>
<sequence length="115" mass="13271">MCSLTAGWRWRDIYIYIQYDVFDLSYLGSILPCLYRSSLLSFRPTIRLEESSTWHVCFRNRTPYPSPFLSASSPDLHPCPCPCLLLLFGRSTPILFLDFSSRIILLVVLVAEGHH</sequence>